<proteinExistence type="predicted"/>
<organism evidence="2 3">
    <name type="scientific">Parachlamydia acanthamoebae</name>
    <dbReference type="NCBI Taxonomy" id="83552"/>
    <lineage>
        <taxon>Bacteria</taxon>
        <taxon>Pseudomonadati</taxon>
        <taxon>Chlamydiota</taxon>
        <taxon>Chlamydiia</taxon>
        <taxon>Parachlamydiales</taxon>
        <taxon>Parachlamydiaceae</taxon>
        <taxon>Parachlamydia</taxon>
    </lineage>
</organism>
<evidence type="ECO:0000313" key="3">
    <source>
        <dbReference type="Proteomes" id="UP000031307"/>
    </source>
</evidence>
<reference evidence="2 3" key="1">
    <citation type="journal article" date="2014" name="Mol. Biol. Evol.">
        <title>Massive expansion of Ubiquitination-related gene families within the Chlamydiae.</title>
        <authorList>
            <person name="Domman D."/>
            <person name="Collingro A."/>
            <person name="Lagkouvardos I."/>
            <person name="Gehre L."/>
            <person name="Weinmaier T."/>
            <person name="Rattei T."/>
            <person name="Subtil A."/>
            <person name="Horn M."/>
        </authorList>
    </citation>
    <scope>NUCLEOTIDE SEQUENCE [LARGE SCALE GENOMIC DNA]</scope>
    <source>
        <strain evidence="2 3">OEW1</strain>
    </source>
</reference>
<protein>
    <submittedName>
        <fullName evidence="2">Uncharacterized protein</fullName>
    </submittedName>
</protein>
<evidence type="ECO:0000256" key="1">
    <source>
        <dbReference type="SAM" id="MobiDB-lite"/>
    </source>
</evidence>
<dbReference type="EMBL" id="JSAM01000127">
    <property type="protein sequence ID" value="KIA76225.1"/>
    <property type="molecule type" value="Genomic_DNA"/>
</dbReference>
<sequence>MVEDPPPNIFDFAGKKKSPKKKIHPASHHTPAPLQEKKPSEDKEITQMLDRMNFMRRDLEKKLEEVYSKSGMSPYEIDAFLNNPKNVGTPLWEKMQEQRKQVADRLRSMAGIEQKTRNEIEKHKEIEIEIKKRKSKLLGTRKKWIPIK</sequence>
<gene>
    <name evidence="2" type="ORF">DB43_AQ00310</name>
</gene>
<feature type="region of interest" description="Disordered" evidence="1">
    <location>
        <begin position="1"/>
        <end position="42"/>
    </location>
</feature>
<dbReference type="RefSeq" id="WP_039378337.1">
    <property type="nucleotide sequence ID" value="NZ_BAWW01000066.1"/>
</dbReference>
<dbReference type="Proteomes" id="UP000031307">
    <property type="component" value="Unassembled WGS sequence"/>
</dbReference>
<dbReference type="AlphaFoldDB" id="A0A0C1C4U9"/>
<dbReference type="PATRIC" id="fig|83552.4.peg.2675"/>
<evidence type="ECO:0000313" key="2">
    <source>
        <dbReference type="EMBL" id="KIA76225.1"/>
    </source>
</evidence>
<comment type="caution">
    <text evidence="2">The sequence shown here is derived from an EMBL/GenBank/DDBJ whole genome shotgun (WGS) entry which is preliminary data.</text>
</comment>
<feature type="compositionally biased region" description="Basic residues" evidence="1">
    <location>
        <begin position="15"/>
        <end position="27"/>
    </location>
</feature>
<name>A0A0C1C4U9_9BACT</name>
<accession>A0A0C1C4U9</accession>